<dbReference type="RefSeq" id="XP_003026126.1">
    <property type="nucleotide sequence ID" value="XM_003026080.1"/>
</dbReference>
<dbReference type="VEuPathDB" id="FungiDB:SCHCODRAFT_01110308"/>
<evidence type="ECO:0000313" key="1">
    <source>
        <dbReference type="EMBL" id="EFI91223.1"/>
    </source>
</evidence>
<evidence type="ECO:0000313" key="2">
    <source>
        <dbReference type="Proteomes" id="UP000007431"/>
    </source>
</evidence>
<protein>
    <submittedName>
        <fullName evidence="1">Uncharacterized protein</fullName>
    </submittedName>
</protein>
<dbReference type="HOGENOM" id="CLU_1295066_0_0_1"/>
<feature type="non-terminal residue" evidence="1">
    <location>
        <position position="213"/>
    </location>
</feature>
<reference evidence="1 2" key="1">
    <citation type="journal article" date="2010" name="Nat. Biotechnol.">
        <title>Genome sequence of the model mushroom Schizophyllum commune.</title>
        <authorList>
            <person name="Ohm R.A."/>
            <person name="de Jong J.F."/>
            <person name="Lugones L.G."/>
            <person name="Aerts A."/>
            <person name="Kothe E."/>
            <person name="Stajich J.E."/>
            <person name="de Vries R.P."/>
            <person name="Record E."/>
            <person name="Levasseur A."/>
            <person name="Baker S.E."/>
            <person name="Bartholomew K.A."/>
            <person name="Coutinho P.M."/>
            <person name="Erdmann S."/>
            <person name="Fowler T.J."/>
            <person name="Gathman A.C."/>
            <person name="Lombard V."/>
            <person name="Henrissat B."/>
            <person name="Knabe N."/>
            <person name="Kuees U."/>
            <person name="Lilly W.W."/>
            <person name="Lindquist E."/>
            <person name="Lucas S."/>
            <person name="Magnuson J.K."/>
            <person name="Piumi F."/>
            <person name="Raudaskoski M."/>
            <person name="Salamov A."/>
            <person name="Schmutz J."/>
            <person name="Schwarze F.W.M.R."/>
            <person name="vanKuyk P.A."/>
            <person name="Horton J.S."/>
            <person name="Grigoriev I.V."/>
            <person name="Woesten H.A.B."/>
        </authorList>
    </citation>
    <scope>NUCLEOTIDE SEQUENCE [LARGE SCALE GENOMIC DNA]</scope>
    <source>
        <strain evidence="2">H4-8 / FGSC 9210</strain>
    </source>
</reference>
<dbReference type="KEGG" id="scm:SCHCO_01110308"/>
<dbReference type="Proteomes" id="UP000007431">
    <property type="component" value="Unassembled WGS sequence"/>
</dbReference>
<name>D8QL92_SCHCM</name>
<proteinExistence type="predicted"/>
<gene>
    <name evidence="1" type="ORF">SCHCODRAFT_114613</name>
</gene>
<dbReference type="EMBL" id="GL377318">
    <property type="protein sequence ID" value="EFI91223.1"/>
    <property type="molecule type" value="Genomic_DNA"/>
</dbReference>
<sequence length="213" mass="22720">MGPVKSKMRSWIITTESLPAALGTTIARRKLPCGHLLGNVHTHGCGRDNRRPGLPCTWTNVVSSSEKLQLDENIILRSAIIGKDMTSGLAVFALDRDGGDVECWTGRADLASYALKEPLKCDRTTMTMAVGRPDPDAAGAIAQHGCTGVLPAVSDGQTDAPGAPYNEGKGTHAMARTVVNGTDSEKEPTVIALVVPATMHRALWDARRAMYLM</sequence>
<keyword evidence="2" id="KW-1185">Reference proteome</keyword>
<dbReference type="AlphaFoldDB" id="D8QL92"/>
<dbReference type="InParanoid" id="D8QL92"/>
<organism evidence="2">
    <name type="scientific">Schizophyllum commune (strain H4-8 / FGSC 9210)</name>
    <name type="common">Split gill fungus</name>
    <dbReference type="NCBI Taxonomy" id="578458"/>
    <lineage>
        <taxon>Eukaryota</taxon>
        <taxon>Fungi</taxon>
        <taxon>Dikarya</taxon>
        <taxon>Basidiomycota</taxon>
        <taxon>Agaricomycotina</taxon>
        <taxon>Agaricomycetes</taxon>
        <taxon>Agaricomycetidae</taxon>
        <taxon>Agaricales</taxon>
        <taxon>Schizophyllaceae</taxon>
        <taxon>Schizophyllum</taxon>
    </lineage>
</organism>
<accession>D8QL92</accession>
<dbReference type="GeneID" id="9589119"/>